<name>A0ABT6R7A5_9BACT</name>
<reference evidence="3 4" key="1">
    <citation type="submission" date="2023-05" db="EMBL/GenBank/DDBJ databases">
        <title>Genome sequence of Pinibacter sp. MAH-24.</title>
        <authorList>
            <person name="Huq M.A."/>
        </authorList>
    </citation>
    <scope>NUCLEOTIDE SEQUENCE [LARGE SCALE GENOMIC DNA]</scope>
    <source>
        <strain evidence="3 4">MAH-24</strain>
    </source>
</reference>
<sequence>MKLLSLFTVSLLLLIQTTTQAQMESIVHEGEFGIGIGAAHYFGDINTRARINRPKPAVTAFFRKQFGNYIALRVGATFAQLGYSDIYNKDNEYQQRRNLSFNTNIWELAVQGDFNFFKYVPGDPLYAFTPYVTIGLGAFNYDPYTYLKGQKYFLRPLGTEGQGSPLYPDRKQYSTMAMCLPIGVGIKYSLTDKINLGLEILYRFTTTDYLDDVSKTYAPDAFAQTLPDGTPTVWYQLQDRSYETGDPIGIKGRQRGYQNQKDQYVTAMITASFNLTSYRCPSAN</sequence>
<feature type="domain" description="DUF6089" evidence="2">
    <location>
        <begin position="7"/>
        <end position="146"/>
    </location>
</feature>
<dbReference type="Pfam" id="PF19573">
    <property type="entry name" value="DUF6089"/>
    <property type="match status" value="1"/>
</dbReference>
<keyword evidence="1" id="KW-0732">Signal</keyword>
<accession>A0ABT6R7A5</accession>
<dbReference type="Gene3D" id="2.40.160.20">
    <property type="match status" value="1"/>
</dbReference>
<dbReference type="Proteomes" id="UP001226434">
    <property type="component" value="Unassembled WGS sequence"/>
</dbReference>
<gene>
    <name evidence="3" type="ORF">QJ048_01615</name>
</gene>
<dbReference type="InterPro" id="IPR011250">
    <property type="entry name" value="OMP/PagP_B-barrel"/>
</dbReference>
<dbReference type="EMBL" id="JASBRG010000001">
    <property type="protein sequence ID" value="MDI3318446.1"/>
    <property type="molecule type" value="Genomic_DNA"/>
</dbReference>
<keyword evidence="4" id="KW-1185">Reference proteome</keyword>
<dbReference type="SUPFAM" id="SSF56925">
    <property type="entry name" value="OMPA-like"/>
    <property type="match status" value="1"/>
</dbReference>
<proteinExistence type="predicted"/>
<dbReference type="RefSeq" id="WP_282332580.1">
    <property type="nucleotide sequence ID" value="NZ_JASBRG010000001.1"/>
</dbReference>
<evidence type="ECO:0000256" key="1">
    <source>
        <dbReference type="SAM" id="SignalP"/>
    </source>
</evidence>
<feature type="chain" id="PRO_5047492067" evidence="1">
    <location>
        <begin position="22"/>
        <end position="284"/>
    </location>
</feature>
<evidence type="ECO:0000313" key="4">
    <source>
        <dbReference type="Proteomes" id="UP001226434"/>
    </source>
</evidence>
<evidence type="ECO:0000259" key="2">
    <source>
        <dbReference type="Pfam" id="PF19573"/>
    </source>
</evidence>
<dbReference type="InterPro" id="IPR045743">
    <property type="entry name" value="DUF6089"/>
</dbReference>
<feature type="signal peptide" evidence="1">
    <location>
        <begin position="1"/>
        <end position="21"/>
    </location>
</feature>
<evidence type="ECO:0000313" key="3">
    <source>
        <dbReference type="EMBL" id="MDI3318446.1"/>
    </source>
</evidence>
<organism evidence="3 4">
    <name type="scientific">Pinibacter soli</name>
    <dbReference type="NCBI Taxonomy" id="3044211"/>
    <lineage>
        <taxon>Bacteria</taxon>
        <taxon>Pseudomonadati</taxon>
        <taxon>Bacteroidota</taxon>
        <taxon>Chitinophagia</taxon>
        <taxon>Chitinophagales</taxon>
        <taxon>Chitinophagaceae</taxon>
        <taxon>Pinibacter</taxon>
    </lineage>
</organism>
<protein>
    <submittedName>
        <fullName evidence="3">DUF6089 family protein</fullName>
    </submittedName>
</protein>
<comment type="caution">
    <text evidence="3">The sequence shown here is derived from an EMBL/GenBank/DDBJ whole genome shotgun (WGS) entry which is preliminary data.</text>
</comment>